<reference evidence="8 9" key="3">
    <citation type="submission" date="2016-01" db="EMBL/GenBank/DDBJ databases">
        <title>The new phylogeny of the genus Mycobacterium.</title>
        <authorList>
            <person name="Tarcisio F."/>
            <person name="Conor M."/>
            <person name="Antonella G."/>
            <person name="Elisabetta G."/>
            <person name="Giulia F.S."/>
            <person name="Sara T."/>
            <person name="Anna F."/>
            <person name="Clotilde B."/>
            <person name="Roberto B."/>
            <person name="Veronica D.S."/>
            <person name="Fabio R."/>
            <person name="Monica P."/>
            <person name="Olivier J."/>
            <person name="Enrico T."/>
            <person name="Nicola S."/>
        </authorList>
    </citation>
    <scope>NUCLEOTIDE SEQUENCE [LARGE SCALE GENOMIC DNA]</scope>
    <source>
        <strain evidence="8 9">DSM 44626</strain>
    </source>
</reference>
<gene>
    <name evidence="8" type="ORF">AWC29_11810</name>
    <name evidence="7" type="ORF">BN973_03533</name>
</gene>
<dbReference type="PANTHER" id="PTHR42879">
    <property type="entry name" value="3-OXOACYL-(ACYL-CARRIER-PROTEIN) REDUCTASE"/>
    <property type="match status" value="1"/>
</dbReference>
<evidence type="ECO:0000256" key="4">
    <source>
        <dbReference type="ARBA" id="ARBA00023002"/>
    </source>
</evidence>
<comment type="catalytic activity">
    <reaction evidence="6">
        <text>a (3R)-hydroxyacyl-[ACP] + NADP(+) = a 3-oxoacyl-[ACP] + NADPH + H(+)</text>
        <dbReference type="Rhea" id="RHEA:17397"/>
        <dbReference type="Rhea" id="RHEA-COMP:9916"/>
        <dbReference type="Rhea" id="RHEA-COMP:9945"/>
        <dbReference type="ChEBI" id="CHEBI:15378"/>
        <dbReference type="ChEBI" id="CHEBI:57783"/>
        <dbReference type="ChEBI" id="CHEBI:58349"/>
        <dbReference type="ChEBI" id="CHEBI:78776"/>
        <dbReference type="ChEBI" id="CHEBI:78827"/>
        <dbReference type="EC" id="1.1.1.100"/>
    </reaction>
    <physiologicalReaction direction="right-to-left" evidence="6">
        <dbReference type="Rhea" id="RHEA:17399"/>
    </physiologicalReaction>
</comment>
<dbReference type="FunFam" id="3.40.50.720:FF:000084">
    <property type="entry name" value="Short-chain dehydrogenase reductase"/>
    <property type="match status" value="1"/>
</dbReference>
<evidence type="ECO:0000313" key="7">
    <source>
        <dbReference type="EMBL" id="CDO89161.1"/>
    </source>
</evidence>
<evidence type="ECO:0000313" key="8">
    <source>
        <dbReference type="EMBL" id="ORX05132.1"/>
    </source>
</evidence>
<dbReference type="EMBL" id="LQPY01000015">
    <property type="protein sequence ID" value="ORX05132.1"/>
    <property type="molecule type" value="Genomic_DNA"/>
</dbReference>
<name>A0A024JZS7_9MYCO</name>
<dbReference type="PRINTS" id="PR00081">
    <property type="entry name" value="GDHRDH"/>
</dbReference>
<evidence type="ECO:0000256" key="2">
    <source>
        <dbReference type="ARBA" id="ARBA00006484"/>
    </source>
</evidence>
<dbReference type="Proteomes" id="UP000028880">
    <property type="component" value="Unassembled WGS sequence"/>
</dbReference>
<dbReference type="EMBL" id="HG964446">
    <property type="protein sequence ID" value="CDO89161.1"/>
    <property type="molecule type" value="Genomic_DNA"/>
</dbReference>
<dbReference type="STRING" id="47839.BN973_03533"/>
<dbReference type="HOGENOM" id="CLU_010194_1_2_11"/>
<keyword evidence="3" id="KW-0134">Cell wall</keyword>
<dbReference type="PROSITE" id="PS00061">
    <property type="entry name" value="ADH_SHORT"/>
    <property type="match status" value="1"/>
</dbReference>
<dbReference type="InterPro" id="IPR050259">
    <property type="entry name" value="SDR"/>
</dbReference>
<dbReference type="GO" id="GO:0032787">
    <property type="term" value="P:monocarboxylic acid metabolic process"/>
    <property type="evidence" value="ECO:0007669"/>
    <property type="project" value="UniProtKB-ARBA"/>
</dbReference>
<evidence type="ECO:0000256" key="3">
    <source>
        <dbReference type="ARBA" id="ARBA00022512"/>
    </source>
</evidence>
<comment type="similarity">
    <text evidence="2">Belongs to the short-chain dehydrogenases/reductases (SDR) family.</text>
</comment>
<reference evidence="7" key="1">
    <citation type="journal article" date="2014" name="Genome Announc.">
        <title>Draft Genome Sequence of Mycobacterium triplex DSM 44626.</title>
        <authorList>
            <person name="Sassi M."/>
            <person name="Croce O."/>
            <person name="Robert C."/>
            <person name="Raoult D."/>
            <person name="Drancourt M."/>
        </authorList>
    </citation>
    <scope>NUCLEOTIDE SEQUENCE [LARGE SCALE GENOMIC DNA]</scope>
    <source>
        <strain evidence="7">DSM 44626</strain>
    </source>
</reference>
<dbReference type="Gene3D" id="3.40.50.720">
    <property type="entry name" value="NAD(P)-binding Rossmann-like Domain"/>
    <property type="match status" value="1"/>
</dbReference>
<proteinExistence type="inferred from homology"/>
<dbReference type="Proteomes" id="UP000193710">
    <property type="component" value="Unassembled WGS sequence"/>
</dbReference>
<evidence type="ECO:0000256" key="1">
    <source>
        <dbReference type="ARBA" id="ARBA00004191"/>
    </source>
</evidence>
<dbReference type="eggNOG" id="COG1028">
    <property type="taxonomic scope" value="Bacteria"/>
</dbReference>
<dbReference type="OrthoDB" id="3676637at2"/>
<dbReference type="InterPro" id="IPR020904">
    <property type="entry name" value="Sc_DH/Rdtase_CS"/>
</dbReference>
<evidence type="ECO:0000256" key="5">
    <source>
        <dbReference type="ARBA" id="ARBA00040781"/>
    </source>
</evidence>
<dbReference type="AlphaFoldDB" id="A0A024JZS7"/>
<dbReference type="InterPro" id="IPR036291">
    <property type="entry name" value="NAD(P)-bd_dom_sf"/>
</dbReference>
<protein>
    <recommendedName>
        <fullName evidence="5">3-oxoacyl-[acyl-carrier-protein] reductase MabA</fullName>
    </recommendedName>
</protein>
<dbReference type="RefSeq" id="WP_036469654.1">
    <property type="nucleotide sequence ID" value="NZ_HG964446.1"/>
</dbReference>
<dbReference type="SUPFAM" id="SSF51735">
    <property type="entry name" value="NAD(P)-binding Rossmann-fold domains"/>
    <property type="match status" value="1"/>
</dbReference>
<reference evidence="7" key="2">
    <citation type="submission" date="2014-04" db="EMBL/GenBank/DDBJ databases">
        <authorList>
            <person name="Urmite Genomes U."/>
        </authorList>
    </citation>
    <scope>NUCLEOTIDE SEQUENCE</scope>
    <source>
        <strain evidence="7">DSM 44626</strain>
    </source>
</reference>
<comment type="subcellular location">
    <subcellularLocation>
        <location evidence="1">Secreted</location>
        <location evidence="1">Cell wall</location>
    </subcellularLocation>
</comment>
<dbReference type="InterPro" id="IPR002347">
    <property type="entry name" value="SDR_fam"/>
</dbReference>
<accession>A0A024JZS7</accession>
<evidence type="ECO:0000256" key="6">
    <source>
        <dbReference type="ARBA" id="ARBA00047400"/>
    </source>
</evidence>
<sequence>MDLGFAGSTAVVTGGSKGMGLAIAETLAAEGASVAVMARGQDALDAAVASLAEAGAPDAVGISVDMTDPESIADGFAAVSERWGRLNSLVHTIGPGDGYFEQMDDAAWDAAFSLGTMSAVRSIRASLPLLRAADWARIVTLSAHSIQRQNPRIVAYTASKAALASVTKNLSKSLASDGILVNCVCPGTIVTASFTENLKDILAADGLDASDPHDVMTWIDDNFHQPCDLGRAGLPEEVASITAYLASRRNGYVTGATVNVDGGSDFI</sequence>
<keyword evidence="3" id="KW-0964">Secreted</keyword>
<keyword evidence="9" id="KW-1185">Reference proteome</keyword>
<evidence type="ECO:0000313" key="9">
    <source>
        <dbReference type="Proteomes" id="UP000193710"/>
    </source>
</evidence>
<keyword evidence="4" id="KW-0560">Oxidoreductase</keyword>
<dbReference type="Pfam" id="PF13561">
    <property type="entry name" value="adh_short_C2"/>
    <property type="match status" value="1"/>
</dbReference>
<organism evidence="7">
    <name type="scientific">Mycobacterium triplex</name>
    <dbReference type="NCBI Taxonomy" id="47839"/>
    <lineage>
        <taxon>Bacteria</taxon>
        <taxon>Bacillati</taxon>
        <taxon>Actinomycetota</taxon>
        <taxon>Actinomycetes</taxon>
        <taxon>Mycobacteriales</taxon>
        <taxon>Mycobacteriaceae</taxon>
        <taxon>Mycobacterium</taxon>
        <taxon>Mycobacterium simiae complex</taxon>
    </lineage>
</organism>
<dbReference type="GO" id="GO:0004316">
    <property type="term" value="F:3-oxoacyl-[acyl-carrier-protein] reductase (NADPH) activity"/>
    <property type="evidence" value="ECO:0007669"/>
    <property type="project" value="UniProtKB-EC"/>
</dbReference>